<feature type="compositionally biased region" description="Polar residues" evidence="1">
    <location>
        <begin position="474"/>
        <end position="495"/>
    </location>
</feature>
<feature type="signal peptide" evidence="2">
    <location>
        <begin position="1"/>
        <end position="21"/>
    </location>
</feature>
<keyword evidence="2" id="KW-0732">Signal</keyword>
<proteinExistence type="predicted"/>
<evidence type="ECO:0000313" key="4">
    <source>
        <dbReference type="EMBL" id="TDW98996.1"/>
    </source>
</evidence>
<reference evidence="4 5" key="1">
    <citation type="submission" date="2019-03" db="EMBL/GenBank/DDBJ databases">
        <title>Genomic Encyclopedia of Type Strains, Phase IV (KMG-IV): sequencing the most valuable type-strain genomes for metagenomic binning, comparative biology and taxonomic classification.</title>
        <authorList>
            <person name="Goeker M."/>
        </authorList>
    </citation>
    <scope>NUCLEOTIDE SEQUENCE [LARGE SCALE GENOMIC DNA]</scope>
    <source>
        <strain evidence="4 5">DSM 100059</strain>
    </source>
</reference>
<comment type="caution">
    <text evidence="4">The sequence shown here is derived from an EMBL/GenBank/DDBJ whole genome shotgun (WGS) entry which is preliminary data.</text>
</comment>
<protein>
    <recommendedName>
        <fullName evidence="3">DUF4476 domain-containing protein</fullName>
    </recommendedName>
</protein>
<organism evidence="4 5">
    <name type="scientific">Dinghuibacter silviterrae</name>
    <dbReference type="NCBI Taxonomy" id="1539049"/>
    <lineage>
        <taxon>Bacteria</taxon>
        <taxon>Pseudomonadati</taxon>
        <taxon>Bacteroidota</taxon>
        <taxon>Chitinophagia</taxon>
        <taxon>Chitinophagales</taxon>
        <taxon>Chitinophagaceae</taxon>
        <taxon>Dinghuibacter</taxon>
    </lineage>
</organism>
<feature type="compositionally biased region" description="Low complexity" evidence="1">
    <location>
        <begin position="160"/>
        <end position="178"/>
    </location>
</feature>
<dbReference type="OrthoDB" id="653675at2"/>
<evidence type="ECO:0000259" key="3">
    <source>
        <dbReference type="Pfam" id="PF14771"/>
    </source>
</evidence>
<evidence type="ECO:0000256" key="1">
    <source>
        <dbReference type="SAM" id="MobiDB-lite"/>
    </source>
</evidence>
<feature type="compositionally biased region" description="Low complexity" evidence="1">
    <location>
        <begin position="137"/>
        <end position="150"/>
    </location>
</feature>
<feature type="region of interest" description="Disordered" evidence="1">
    <location>
        <begin position="124"/>
        <end position="211"/>
    </location>
</feature>
<gene>
    <name evidence="4" type="ORF">EDB95_0002</name>
</gene>
<evidence type="ECO:0000256" key="2">
    <source>
        <dbReference type="SAM" id="SignalP"/>
    </source>
</evidence>
<feature type="region of interest" description="Disordered" evidence="1">
    <location>
        <begin position="381"/>
        <end position="436"/>
    </location>
</feature>
<dbReference type="InterPro" id="IPR028011">
    <property type="entry name" value="DUF4476"/>
</dbReference>
<dbReference type="AlphaFoldDB" id="A0A4R8DNZ2"/>
<name>A0A4R8DNZ2_9BACT</name>
<sequence length="609" mass="62992">MKFIRFIGFWLIMGCSVHAWAQQADHFIYLQSDTKQPFYVKLGATASPMASSGSGYLILPKIPQGTLSFWVGFPDNSFPEQHFKCTITADKGFLLKRFPDKGWALYDLQELTLTYANQPDNAVAPAQDTVKKPDPAPASAEAAQPPAVGAHDSASAAGQTAAMTVAPSAATAPETTAVQPPTNAVNGAAVSGTPTGTPATGPDTVTPTAPKGDAFESALAAVTKDSTLTDIKYVKKTAPAPVVPSPGTDASIVLVSRQVTDSGVELVYADHLRSGAVDTVQMLVPQKGAGVPATSQAPAGAAPATADTAAATAQANAPATVQANAPAAVQANAPAAVQANAPAAVQANLPATVPATNPAPTTAAPAGIPQDSASRALAAGFGVQPGTTSPSNAPATTTPDSTHAATKDTTSKTGVNQSVTPVDTTHAFNPATLVRTGKTKDTSNLVVPVFKQQDGGGAQDSASRALASGFGVQPGTTAPDNAHAATTDSGKTQGADNKPADNKPQGLVLANSNCTRVAGDEDYTKLRKRMASESDVDRMIELARKSFKKACFTTDQVRNLSFLFLQEDGRYKFIEEAYPFVSDSWNFKSLQSLFSSAYFINRFKALVER</sequence>
<accession>A0A4R8DNZ2</accession>
<feature type="compositionally biased region" description="Polar residues" evidence="1">
    <location>
        <begin position="411"/>
        <end position="427"/>
    </location>
</feature>
<feature type="chain" id="PRO_5020807550" description="DUF4476 domain-containing protein" evidence="2">
    <location>
        <begin position="22"/>
        <end position="609"/>
    </location>
</feature>
<keyword evidence="5" id="KW-1185">Reference proteome</keyword>
<feature type="compositionally biased region" description="Low complexity" evidence="1">
    <location>
        <begin position="187"/>
        <end position="210"/>
    </location>
</feature>
<dbReference type="Pfam" id="PF14771">
    <property type="entry name" value="DUF4476"/>
    <property type="match status" value="1"/>
</dbReference>
<feature type="compositionally biased region" description="Low complexity" evidence="1">
    <location>
        <begin position="387"/>
        <end position="402"/>
    </location>
</feature>
<evidence type="ECO:0000313" key="5">
    <source>
        <dbReference type="Proteomes" id="UP000294498"/>
    </source>
</evidence>
<dbReference type="RefSeq" id="WP_133989340.1">
    <property type="nucleotide sequence ID" value="NZ_SODV01000001.1"/>
</dbReference>
<dbReference type="Proteomes" id="UP000294498">
    <property type="component" value="Unassembled WGS sequence"/>
</dbReference>
<feature type="region of interest" description="Disordered" evidence="1">
    <location>
        <begin position="469"/>
        <end position="507"/>
    </location>
</feature>
<dbReference type="EMBL" id="SODV01000001">
    <property type="protein sequence ID" value="TDW98996.1"/>
    <property type="molecule type" value="Genomic_DNA"/>
</dbReference>
<feature type="domain" description="DUF4476" evidence="3">
    <location>
        <begin position="521"/>
        <end position="604"/>
    </location>
</feature>